<organism evidence="1 3">
    <name type="scientific">Rhizobium tibeticum</name>
    <dbReference type="NCBI Taxonomy" id="501024"/>
    <lineage>
        <taxon>Bacteria</taxon>
        <taxon>Pseudomonadati</taxon>
        <taxon>Pseudomonadota</taxon>
        <taxon>Alphaproteobacteria</taxon>
        <taxon>Hyphomicrobiales</taxon>
        <taxon>Rhizobiaceae</taxon>
        <taxon>Rhizobium/Agrobacterium group</taxon>
        <taxon>Rhizobium</taxon>
    </lineage>
</organism>
<proteinExistence type="predicted"/>
<reference evidence="3" key="2">
    <citation type="submission" date="2016-10" db="EMBL/GenBank/DDBJ databases">
        <authorList>
            <person name="Wibberg D."/>
        </authorList>
    </citation>
    <scope>NUCLEOTIDE SEQUENCE [LARGE SCALE GENOMIC DNA]</scope>
</reference>
<dbReference type="EMBL" id="FNXB01000009">
    <property type="protein sequence ID" value="SEH74782.1"/>
    <property type="molecule type" value="Genomic_DNA"/>
</dbReference>
<accession>A0A1H8J4W2</accession>
<dbReference type="EMBL" id="FOCV01000007">
    <property type="protein sequence ID" value="SEN75890.1"/>
    <property type="molecule type" value="Genomic_DNA"/>
</dbReference>
<evidence type="ECO:0000313" key="3">
    <source>
        <dbReference type="Proteomes" id="UP000183063"/>
    </source>
</evidence>
<evidence type="ECO:0000313" key="4">
    <source>
        <dbReference type="Proteomes" id="UP000198939"/>
    </source>
</evidence>
<sequence>MKGHVPPYADAGPISLDYANRTLLPAKTRAFIDFILSLPEGPFGRAFCWEPWLASCLWQSKKLHLLREPRECLPAGRDGFGLRLFPERIGHQERNAKISARCMDAADAIDVGADQREIEASAGTDIAVADLAMVQGNTDADSNLAELEPIDLSQNVLSAINADVLLGWSRWSASPATSNASLRGNSTIVLL</sequence>
<protein>
    <submittedName>
        <fullName evidence="1">Uncharacterized protein</fullName>
    </submittedName>
</protein>
<dbReference type="Proteomes" id="UP000198939">
    <property type="component" value="Unassembled WGS sequence"/>
</dbReference>
<evidence type="ECO:0000313" key="1">
    <source>
        <dbReference type="EMBL" id="SEH74782.1"/>
    </source>
</evidence>
<evidence type="ECO:0000313" key="2">
    <source>
        <dbReference type="EMBL" id="SEN75890.1"/>
    </source>
</evidence>
<dbReference type="Proteomes" id="UP000183063">
    <property type="component" value="Unassembled WGS sequence"/>
</dbReference>
<dbReference type="STRING" id="501024.RTCCBAU85039_2116"/>
<reference evidence="1" key="1">
    <citation type="submission" date="2016-10" db="EMBL/GenBank/DDBJ databases">
        <authorList>
            <person name="de Groot N.N."/>
        </authorList>
    </citation>
    <scope>NUCLEOTIDE SEQUENCE [LARGE SCALE GENOMIC DNA]</scope>
    <source>
        <strain evidence="1">CCBAU85039</strain>
    </source>
</reference>
<reference evidence="2 4" key="3">
    <citation type="submission" date="2016-10" db="EMBL/GenBank/DDBJ databases">
        <authorList>
            <person name="Varghese N."/>
            <person name="Submissions S."/>
        </authorList>
    </citation>
    <scope>NUCLEOTIDE SEQUENCE [LARGE SCALE GENOMIC DNA]</scope>
    <source>
        <strain evidence="2 4">CGMCC 1.7071</strain>
    </source>
</reference>
<dbReference type="AlphaFoldDB" id="A0A1H8J4W2"/>
<name>A0A1H8J4W2_9HYPH</name>
<keyword evidence="4" id="KW-1185">Reference proteome</keyword>
<gene>
    <name evidence="1" type="ORF">RTCCBAU85039_2116</name>
    <name evidence="2" type="ORF">SAMN05216228_1007110</name>
</gene>